<proteinExistence type="predicted"/>
<accession>A0A438AL37</accession>
<evidence type="ECO:0000259" key="2">
    <source>
        <dbReference type="Pfam" id="PF17930"/>
    </source>
</evidence>
<dbReference type="InterPro" id="IPR043167">
    <property type="entry name" value="LpxI_C_sf"/>
</dbReference>
<comment type="caution">
    <text evidence="3">The sequence shown here is derived from an EMBL/GenBank/DDBJ whole genome shotgun (WGS) entry which is preliminary data.</text>
</comment>
<dbReference type="PANTHER" id="PTHR39962">
    <property type="entry name" value="BLL4848 PROTEIN"/>
    <property type="match status" value="1"/>
</dbReference>
<evidence type="ECO:0000313" key="4">
    <source>
        <dbReference type="Proteomes" id="UP000285908"/>
    </source>
</evidence>
<dbReference type="OrthoDB" id="9789836at2"/>
<name>A0A438AL37_9RHOB</name>
<dbReference type="RefSeq" id="WP_127904983.1">
    <property type="nucleotide sequence ID" value="NZ_RQXX01000001.1"/>
</dbReference>
<dbReference type="InterPro" id="IPR041255">
    <property type="entry name" value="LpxI_N"/>
</dbReference>
<dbReference type="Gene3D" id="3.40.140.80">
    <property type="match status" value="1"/>
</dbReference>
<evidence type="ECO:0000313" key="3">
    <source>
        <dbReference type="EMBL" id="RVV99541.1"/>
    </source>
</evidence>
<reference evidence="3 4" key="1">
    <citation type="submission" date="2018-11" db="EMBL/GenBank/DDBJ databases">
        <title>Mesobaculum littorinae gen. nov., sp. nov., isolated from Littorina scabra that represents a novel genus of the order Rhodobacteraceae.</title>
        <authorList>
            <person name="Li F."/>
        </authorList>
    </citation>
    <scope>NUCLEOTIDE SEQUENCE [LARGE SCALE GENOMIC DNA]</scope>
    <source>
        <strain evidence="3 4">M0103</strain>
    </source>
</reference>
<dbReference type="PANTHER" id="PTHR39962:SF1">
    <property type="entry name" value="LPXI FAMILY PROTEIN"/>
    <property type="match status" value="1"/>
</dbReference>
<feature type="domain" description="LpxI N-terminal" evidence="2">
    <location>
        <begin position="3"/>
        <end position="127"/>
    </location>
</feature>
<dbReference type="Pfam" id="PF17930">
    <property type="entry name" value="LpxI_N"/>
    <property type="match status" value="1"/>
</dbReference>
<evidence type="ECO:0000259" key="1">
    <source>
        <dbReference type="Pfam" id="PF06230"/>
    </source>
</evidence>
<protein>
    <submittedName>
        <fullName evidence="3">LpxI family protein</fullName>
    </submittedName>
</protein>
<gene>
    <name evidence="3" type="ORF">EKE94_02335</name>
</gene>
<dbReference type="Pfam" id="PF06230">
    <property type="entry name" value="LpxI_C"/>
    <property type="match status" value="1"/>
</dbReference>
<feature type="domain" description="LpxI C-terminal" evidence="1">
    <location>
        <begin position="130"/>
        <end position="267"/>
    </location>
</feature>
<dbReference type="EMBL" id="RQXX01000001">
    <property type="protein sequence ID" value="RVV99541.1"/>
    <property type="molecule type" value="Genomic_DNA"/>
</dbReference>
<dbReference type="InterPro" id="IPR053174">
    <property type="entry name" value="LpxI"/>
</dbReference>
<keyword evidence="4" id="KW-1185">Reference proteome</keyword>
<dbReference type="Proteomes" id="UP000285908">
    <property type="component" value="Unassembled WGS sequence"/>
</dbReference>
<dbReference type="AlphaFoldDB" id="A0A438AL37"/>
<sequence length="271" mass="28119">MSVALIAGAGRLPEILLERLGLDARLLVLRDAGAIETRPGAQLFWIEHLGSVIAGLVQDGFDTVVFAGAIHRPSIDPARIDAATAPLAARLAPALGQGDDALLRTVLGFFEEAGLRVRAAHEVVPDLLPPEGVLTEAQPDAVARSDAGRAAALVRALGPLDAGQGCVVAQGQVLAIEALPGTDVMLEGLARWDGPARPDPARGRGLLWKAPKPDQDRRIDLPAIGPGTVAAAARAGLGGIAIARGGVMILDMEKTRETADRLGLFLWVCAP</sequence>
<organism evidence="3 4">
    <name type="scientific">Mesobaculum littorinae</name>
    <dbReference type="NCBI Taxonomy" id="2486419"/>
    <lineage>
        <taxon>Bacteria</taxon>
        <taxon>Pseudomonadati</taxon>
        <taxon>Pseudomonadota</taxon>
        <taxon>Alphaproteobacteria</taxon>
        <taxon>Rhodobacterales</taxon>
        <taxon>Roseobacteraceae</taxon>
        <taxon>Mesobaculum</taxon>
    </lineage>
</organism>
<dbReference type="InterPro" id="IPR010415">
    <property type="entry name" value="LpxI_C"/>
</dbReference>
<dbReference type="Gene3D" id="3.40.50.20">
    <property type="match status" value="1"/>
</dbReference>